<evidence type="ECO:0000313" key="3">
    <source>
        <dbReference type="EMBL" id="SFL40538.1"/>
    </source>
</evidence>
<organism evidence="3 4">
    <name type="scientific">Nitrosomonas aestuarii</name>
    <dbReference type="NCBI Taxonomy" id="52441"/>
    <lineage>
        <taxon>Bacteria</taxon>
        <taxon>Pseudomonadati</taxon>
        <taxon>Pseudomonadota</taxon>
        <taxon>Betaproteobacteria</taxon>
        <taxon>Nitrosomonadales</taxon>
        <taxon>Nitrosomonadaceae</taxon>
        <taxon>Nitrosomonas</taxon>
    </lineage>
</organism>
<evidence type="ECO:0000256" key="1">
    <source>
        <dbReference type="SAM" id="MobiDB-lite"/>
    </source>
</evidence>
<dbReference type="AlphaFoldDB" id="A0A1I4HE08"/>
<dbReference type="STRING" id="52441.SAMN05216302_10805"/>
<dbReference type="Proteomes" id="UP000199533">
    <property type="component" value="Unassembled WGS sequence"/>
</dbReference>
<reference evidence="4" key="1">
    <citation type="submission" date="2016-10" db="EMBL/GenBank/DDBJ databases">
        <authorList>
            <person name="Varghese N."/>
            <person name="Submissions S."/>
        </authorList>
    </citation>
    <scope>NUCLEOTIDE SEQUENCE [LARGE SCALE GENOMIC DNA]</scope>
    <source>
        <strain evidence="4">Nm69</strain>
    </source>
</reference>
<dbReference type="RefSeq" id="WP_090703785.1">
    <property type="nucleotide sequence ID" value="NZ_FOSP01000080.1"/>
</dbReference>
<feature type="compositionally biased region" description="Polar residues" evidence="1">
    <location>
        <begin position="25"/>
        <end position="34"/>
    </location>
</feature>
<feature type="compositionally biased region" description="Basic and acidic residues" evidence="1">
    <location>
        <begin position="65"/>
        <end position="80"/>
    </location>
</feature>
<keyword evidence="2" id="KW-0732">Signal</keyword>
<keyword evidence="4" id="KW-1185">Reference proteome</keyword>
<feature type="signal peptide" evidence="2">
    <location>
        <begin position="1"/>
        <end position="21"/>
    </location>
</feature>
<gene>
    <name evidence="3" type="ORF">SAMN05216302_10805</name>
</gene>
<name>A0A1I4HE08_9PROT</name>
<evidence type="ECO:0000313" key="4">
    <source>
        <dbReference type="Proteomes" id="UP000199533"/>
    </source>
</evidence>
<evidence type="ECO:0000256" key="2">
    <source>
        <dbReference type="SAM" id="SignalP"/>
    </source>
</evidence>
<protein>
    <submittedName>
        <fullName evidence="3">Uncharacterized protein</fullName>
    </submittedName>
</protein>
<accession>A0A1I4HE08</accession>
<sequence>MFFKKIFLIIILIFCYSHLIASETNNSAPNTNQENELDANKLTQAQQSAKSKKNNSLKENQQPNTEKKPNMVDYCRKHTC</sequence>
<proteinExistence type="predicted"/>
<feature type="region of interest" description="Disordered" evidence="1">
    <location>
        <begin position="25"/>
        <end position="80"/>
    </location>
</feature>
<dbReference type="EMBL" id="FOSP01000080">
    <property type="protein sequence ID" value="SFL40538.1"/>
    <property type="molecule type" value="Genomic_DNA"/>
</dbReference>
<feature type="chain" id="PRO_5011733599" evidence="2">
    <location>
        <begin position="22"/>
        <end position="80"/>
    </location>
</feature>